<dbReference type="InterPro" id="IPR051010">
    <property type="entry name" value="BCAA_transport"/>
</dbReference>
<dbReference type="Proteomes" id="UP000030302">
    <property type="component" value="Chromosome"/>
</dbReference>
<dbReference type="HOGENOM" id="CLU_027128_3_0_4"/>
<accession>A0A0A1FJ43</accession>
<protein>
    <submittedName>
        <fullName evidence="5">Leucine-, isoleucine-, valine-, threonine-, and alanine-binding protein</fullName>
    </submittedName>
</protein>
<sequence>MLHRSHFTASIALAFTLAGTFAPSPAFSATPANLAPIRLGMIEGMSGPFANAGEAVEHNIRFAVEQVNARGGVRLPDGRHLLSLAVFDSKQGVEDALLQLKQLTDQKIPFVLEGNSSAVAGALVEAINKHNARTPDNRVLFMNYSAVDPALTNEKCSFWHFRFDANADMRMRALVEVIKNDRQAKSVYLIGQDYSFGQQVAKAARQQLQVARPDIKIVGDELHPVGKVKDFAPYIAKIRASGADTVITGNWGNDLTLLVKAAKEAGVHLKFYTFYANSLGAPAAIGDAGVGIVRAVAEWHPNVADGVQDAASDAFYRSFRQRFPQSKDDYLFLRMDVMIDMLVAAIEKAQTTEAVAVARALEGAQYKSRFHEASMRAYDHQLIQPLYVAVMQKLADGGIRFDNEGSGYGFKTERYLAPAATALPSTCKMQRP</sequence>
<dbReference type="CDD" id="cd06329">
    <property type="entry name" value="PBP1_SBP-like"/>
    <property type="match status" value="1"/>
</dbReference>
<dbReference type="KEGG" id="care:LT85_4567"/>
<evidence type="ECO:0000313" key="6">
    <source>
        <dbReference type="Proteomes" id="UP000030302"/>
    </source>
</evidence>
<name>A0A0A1FJ43_9BURK</name>
<dbReference type="Gene3D" id="3.40.50.2300">
    <property type="match status" value="2"/>
</dbReference>
<evidence type="ECO:0000256" key="2">
    <source>
        <dbReference type="ARBA" id="ARBA00022729"/>
    </source>
</evidence>
<dbReference type="InterPro" id="IPR028081">
    <property type="entry name" value="Leu-bd"/>
</dbReference>
<dbReference type="InterPro" id="IPR028082">
    <property type="entry name" value="Peripla_BP_I"/>
</dbReference>
<feature type="domain" description="Leucine-binding protein" evidence="4">
    <location>
        <begin position="36"/>
        <end position="392"/>
    </location>
</feature>
<feature type="chain" id="PRO_5001974231" evidence="3">
    <location>
        <begin position="29"/>
        <end position="432"/>
    </location>
</feature>
<evidence type="ECO:0000256" key="1">
    <source>
        <dbReference type="ARBA" id="ARBA00010062"/>
    </source>
</evidence>
<proteinExistence type="inferred from homology"/>
<keyword evidence="6" id="KW-1185">Reference proteome</keyword>
<organism evidence="5 6">
    <name type="scientific">Collimonas arenae</name>
    <dbReference type="NCBI Taxonomy" id="279058"/>
    <lineage>
        <taxon>Bacteria</taxon>
        <taxon>Pseudomonadati</taxon>
        <taxon>Pseudomonadota</taxon>
        <taxon>Betaproteobacteria</taxon>
        <taxon>Burkholderiales</taxon>
        <taxon>Oxalobacteraceae</taxon>
        <taxon>Collimonas</taxon>
    </lineage>
</organism>
<keyword evidence="2 3" id="KW-0732">Signal</keyword>
<feature type="signal peptide" evidence="3">
    <location>
        <begin position="1"/>
        <end position="28"/>
    </location>
</feature>
<reference evidence="6" key="1">
    <citation type="journal article" date="2014" name="Soil Biol. Biochem.">
        <title>Structure and function of bacterial communities in ageing soils: Insights from the Mendocino ecological staircase.</title>
        <authorList>
            <person name="Uroz S."/>
            <person name="Tech J.J."/>
            <person name="Sawaya N.A."/>
            <person name="Frey-Klett P."/>
            <person name="Leveau J.H.J."/>
        </authorList>
    </citation>
    <scope>NUCLEOTIDE SEQUENCE [LARGE SCALE GENOMIC DNA]</scope>
    <source>
        <strain evidence="6">Cal35</strain>
    </source>
</reference>
<comment type="similarity">
    <text evidence="1">Belongs to the leucine-binding protein family.</text>
</comment>
<dbReference type="PANTHER" id="PTHR30483:SF6">
    <property type="entry name" value="PERIPLASMIC BINDING PROTEIN OF ABC TRANSPORTER FOR NATURAL AMINO ACIDS"/>
    <property type="match status" value="1"/>
</dbReference>
<dbReference type="PANTHER" id="PTHR30483">
    <property type="entry name" value="LEUCINE-SPECIFIC-BINDING PROTEIN"/>
    <property type="match status" value="1"/>
</dbReference>
<evidence type="ECO:0000256" key="3">
    <source>
        <dbReference type="SAM" id="SignalP"/>
    </source>
</evidence>
<dbReference type="AlphaFoldDB" id="A0A0A1FJ43"/>
<gene>
    <name evidence="5" type="ORF">LT85_4567</name>
</gene>
<evidence type="ECO:0000313" key="5">
    <source>
        <dbReference type="EMBL" id="AIY43725.1"/>
    </source>
</evidence>
<dbReference type="Pfam" id="PF13458">
    <property type="entry name" value="Peripla_BP_6"/>
    <property type="match status" value="1"/>
</dbReference>
<dbReference type="EMBL" id="CP009962">
    <property type="protein sequence ID" value="AIY43725.1"/>
    <property type="molecule type" value="Genomic_DNA"/>
</dbReference>
<evidence type="ECO:0000259" key="4">
    <source>
        <dbReference type="Pfam" id="PF13458"/>
    </source>
</evidence>
<dbReference type="RefSeq" id="WP_081992633.1">
    <property type="nucleotide sequence ID" value="NZ_CP009962.1"/>
</dbReference>
<dbReference type="SUPFAM" id="SSF53822">
    <property type="entry name" value="Periplasmic binding protein-like I"/>
    <property type="match status" value="1"/>
</dbReference>
<dbReference type="OrthoDB" id="5289062at2"/>
<dbReference type="STRING" id="279058.LT85_4567"/>